<dbReference type="FunFam" id="1.10.10.10:FF:000039">
    <property type="entry name" value="Friend leukemia integration 1 transcription factor"/>
    <property type="match status" value="1"/>
</dbReference>
<feature type="compositionally biased region" description="Polar residues" evidence="6">
    <location>
        <begin position="208"/>
        <end position="220"/>
    </location>
</feature>
<dbReference type="GO" id="GO:0005634">
    <property type="term" value="C:nucleus"/>
    <property type="evidence" value="ECO:0007669"/>
    <property type="project" value="UniProtKB-SubCell"/>
</dbReference>
<evidence type="ECO:0000259" key="7">
    <source>
        <dbReference type="PROSITE" id="PS50061"/>
    </source>
</evidence>
<reference evidence="8" key="1">
    <citation type="submission" date="2014-05" db="EMBL/GenBank/DDBJ databases">
        <authorList>
            <person name="Chronopoulou M."/>
        </authorList>
    </citation>
    <scope>NUCLEOTIDE SEQUENCE</scope>
    <source>
        <tissue evidence="8">Whole organism</tissue>
    </source>
</reference>
<dbReference type="GO" id="GO:0043565">
    <property type="term" value="F:sequence-specific DNA binding"/>
    <property type="evidence" value="ECO:0007669"/>
    <property type="project" value="InterPro"/>
</dbReference>
<evidence type="ECO:0000256" key="4">
    <source>
        <dbReference type="ARBA" id="ARBA00023242"/>
    </source>
</evidence>
<dbReference type="PANTHER" id="PTHR11849">
    <property type="entry name" value="ETS"/>
    <property type="match status" value="1"/>
</dbReference>
<dbReference type="Gene3D" id="1.10.10.10">
    <property type="entry name" value="Winged helix-like DNA-binding domain superfamily/Winged helix DNA-binding domain"/>
    <property type="match status" value="1"/>
</dbReference>
<dbReference type="PROSITE" id="PS50061">
    <property type="entry name" value="ETS_DOMAIN_3"/>
    <property type="match status" value="1"/>
</dbReference>
<dbReference type="InterPro" id="IPR000418">
    <property type="entry name" value="Ets_dom"/>
</dbReference>
<dbReference type="SUPFAM" id="SSF46785">
    <property type="entry name" value="Winged helix' DNA-binding domain"/>
    <property type="match status" value="1"/>
</dbReference>
<feature type="domain" description="ETS" evidence="7">
    <location>
        <begin position="59"/>
        <end position="139"/>
    </location>
</feature>
<feature type="compositionally biased region" description="Low complexity" evidence="6">
    <location>
        <begin position="226"/>
        <end position="282"/>
    </location>
</feature>
<evidence type="ECO:0000256" key="3">
    <source>
        <dbReference type="ARBA" id="ARBA00023125"/>
    </source>
</evidence>
<comment type="similarity">
    <text evidence="2 5">Belongs to the ETS family.</text>
</comment>
<keyword evidence="3 5" id="KW-0238">DNA-binding</keyword>
<sequence>FSGLFNMLYNEFRKSCWESSPYASSSQISSAVRSDSNNDPYSLLSSTSRGLVSQGSGQIQLWQFLLELLSDTSNSTIISWEGTNGEFKLTDPDEVARRWGERKSKPNMNYDKLSRALRYYYDKNIMTKVHGKRYAYKFDFHSLMQACHNQGHETAASSYKYATSDLSGLFSSSNYPSCAKLNGLSSHLGLHQQSLFSPHAGHPYWGPQGTSSSPMDNLSSIYCSPLQQQQQQQHQTLPQHNSNGSAISNNNNNTTTNNNNSSLSNKDSTGLGLPPSALHQSQLPPPPPLTSSPVSGVGLHHHKLSDFSSSLCRDLSNGGGGGMRHHLSGASLPPSSVPHIDKYTYLCQNTTH</sequence>
<evidence type="ECO:0000256" key="1">
    <source>
        <dbReference type="ARBA" id="ARBA00004123"/>
    </source>
</evidence>
<keyword evidence="4 5" id="KW-0539">Nucleus</keyword>
<dbReference type="Pfam" id="PF00178">
    <property type="entry name" value="Ets"/>
    <property type="match status" value="1"/>
</dbReference>
<evidence type="ECO:0000256" key="6">
    <source>
        <dbReference type="SAM" id="MobiDB-lite"/>
    </source>
</evidence>
<dbReference type="InterPro" id="IPR036390">
    <property type="entry name" value="WH_DNA-bd_sf"/>
</dbReference>
<dbReference type="OrthoDB" id="10067219at2759"/>
<feature type="non-terminal residue" evidence="8">
    <location>
        <position position="1"/>
    </location>
</feature>
<name>A0A0K2UCB7_LEPSM</name>
<dbReference type="GO" id="GO:0000981">
    <property type="term" value="F:DNA-binding transcription factor activity, RNA polymerase II-specific"/>
    <property type="evidence" value="ECO:0007669"/>
    <property type="project" value="TreeGrafter"/>
</dbReference>
<protein>
    <recommendedName>
        <fullName evidence="7">ETS domain-containing protein</fullName>
    </recommendedName>
</protein>
<dbReference type="InterPro" id="IPR036388">
    <property type="entry name" value="WH-like_DNA-bd_sf"/>
</dbReference>
<feature type="region of interest" description="Disordered" evidence="6">
    <location>
        <begin position="226"/>
        <end position="297"/>
    </location>
</feature>
<evidence type="ECO:0000256" key="2">
    <source>
        <dbReference type="ARBA" id="ARBA00005562"/>
    </source>
</evidence>
<dbReference type="EMBL" id="HACA01018246">
    <property type="protein sequence ID" value="CDW35607.1"/>
    <property type="molecule type" value="Transcribed_RNA"/>
</dbReference>
<dbReference type="PROSITE" id="PS00346">
    <property type="entry name" value="ETS_DOMAIN_2"/>
    <property type="match status" value="1"/>
</dbReference>
<dbReference type="GO" id="GO:0030154">
    <property type="term" value="P:cell differentiation"/>
    <property type="evidence" value="ECO:0007669"/>
    <property type="project" value="TreeGrafter"/>
</dbReference>
<evidence type="ECO:0000256" key="5">
    <source>
        <dbReference type="RuleBase" id="RU004019"/>
    </source>
</evidence>
<organism evidence="8">
    <name type="scientific">Lepeophtheirus salmonis</name>
    <name type="common">Salmon louse</name>
    <name type="synonym">Caligus salmonis</name>
    <dbReference type="NCBI Taxonomy" id="72036"/>
    <lineage>
        <taxon>Eukaryota</taxon>
        <taxon>Metazoa</taxon>
        <taxon>Ecdysozoa</taxon>
        <taxon>Arthropoda</taxon>
        <taxon>Crustacea</taxon>
        <taxon>Multicrustacea</taxon>
        <taxon>Hexanauplia</taxon>
        <taxon>Copepoda</taxon>
        <taxon>Siphonostomatoida</taxon>
        <taxon>Caligidae</taxon>
        <taxon>Lepeophtheirus</taxon>
    </lineage>
</organism>
<dbReference type="InterPro" id="IPR046328">
    <property type="entry name" value="ETS_fam"/>
</dbReference>
<comment type="subcellular location">
    <subcellularLocation>
        <location evidence="1 5">Nucleus</location>
    </subcellularLocation>
</comment>
<evidence type="ECO:0000313" key="8">
    <source>
        <dbReference type="EMBL" id="CDW35607.1"/>
    </source>
</evidence>
<accession>A0A0K2UCB7</accession>
<dbReference type="SMART" id="SM00413">
    <property type="entry name" value="ETS"/>
    <property type="match status" value="1"/>
</dbReference>
<feature type="region of interest" description="Disordered" evidence="6">
    <location>
        <begin position="201"/>
        <end position="220"/>
    </location>
</feature>
<dbReference type="PANTHER" id="PTHR11849:SF304">
    <property type="entry name" value="DNA-BINDING PROTEIN D-ETS-3"/>
    <property type="match status" value="1"/>
</dbReference>
<dbReference type="AlphaFoldDB" id="A0A0K2UCB7"/>
<proteinExistence type="inferred from homology"/>
<dbReference type="PRINTS" id="PR00454">
    <property type="entry name" value="ETSDOMAIN"/>
</dbReference>
<dbReference type="PROSITE" id="PS00345">
    <property type="entry name" value="ETS_DOMAIN_1"/>
    <property type="match status" value="1"/>
</dbReference>